<dbReference type="CDD" id="cd20264">
    <property type="entry name" value="Complex1_LYR_LYRM4"/>
    <property type="match status" value="1"/>
</dbReference>
<keyword evidence="4" id="KW-1185">Reference proteome</keyword>
<dbReference type="GO" id="GO:0005739">
    <property type="term" value="C:mitochondrion"/>
    <property type="evidence" value="ECO:0007669"/>
    <property type="project" value="TreeGrafter"/>
</dbReference>
<dbReference type="InterPro" id="IPR045297">
    <property type="entry name" value="Complex1_LYR_LYRM4"/>
</dbReference>
<dbReference type="KEGG" id="mgl:MGL_0478"/>
<comment type="caution">
    <text evidence="3">The sequence shown here is derived from an EMBL/GenBank/DDBJ whole genome shotgun (WGS) entry which is preliminary data.</text>
</comment>
<dbReference type="VEuPathDB" id="FungiDB:MGL_0478"/>
<dbReference type="EMBL" id="AAYY01000001">
    <property type="protein sequence ID" value="EDP45489.1"/>
    <property type="molecule type" value="Genomic_DNA"/>
</dbReference>
<dbReference type="AlphaFoldDB" id="A8PTU0"/>
<dbReference type="InParanoid" id="A8PTU0"/>
<dbReference type="Pfam" id="PF05347">
    <property type="entry name" value="Complex1_LYR"/>
    <property type="match status" value="1"/>
</dbReference>
<dbReference type="InterPro" id="IPR008011">
    <property type="entry name" value="Complex1_LYR_dom"/>
</dbReference>
<dbReference type="OrthoDB" id="275715at2759"/>
<dbReference type="STRING" id="425265.A8PTU0"/>
<evidence type="ECO:0000256" key="1">
    <source>
        <dbReference type="ARBA" id="ARBA00009508"/>
    </source>
</evidence>
<organism evidence="3 4">
    <name type="scientific">Malassezia globosa (strain ATCC MYA-4612 / CBS 7966)</name>
    <name type="common">Dandruff-associated fungus</name>
    <dbReference type="NCBI Taxonomy" id="425265"/>
    <lineage>
        <taxon>Eukaryota</taxon>
        <taxon>Fungi</taxon>
        <taxon>Dikarya</taxon>
        <taxon>Basidiomycota</taxon>
        <taxon>Ustilaginomycotina</taxon>
        <taxon>Malasseziomycetes</taxon>
        <taxon>Malasseziales</taxon>
        <taxon>Malasseziaceae</taxon>
        <taxon>Malassezia</taxon>
    </lineage>
</organism>
<evidence type="ECO:0000313" key="3">
    <source>
        <dbReference type="EMBL" id="EDP45489.1"/>
    </source>
</evidence>
<reference evidence="3 4" key="1">
    <citation type="journal article" date="2007" name="Proc. Natl. Acad. Sci. U.S.A.">
        <title>Dandruff-associated Malassezia genomes reveal convergent and divergent virulence traits shared with plant and human fungal pathogens.</title>
        <authorList>
            <person name="Xu J."/>
            <person name="Saunders C.W."/>
            <person name="Hu P."/>
            <person name="Grant R.A."/>
            <person name="Boekhout T."/>
            <person name="Kuramae E.E."/>
            <person name="Kronstad J.W."/>
            <person name="Deangelis Y.M."/>
            <person name="Reeder N.L."/>
            <person name="Johnstone K.R."/>
            <person name="Leland M."/>
            <person name="Fieno A.M."/>
            <person name="Begley W.M."/>
            <person name="Sun Y."/>
            <person name="Lacey M.P."/>
            <person name="Chaudhary T."/>
            <person name="Keough T."/>
            <person name="Chu L."/>
            <person name="Sears R."/>
            <person name="Yuan B."/>
            <person name="Dawson T.L.Jr."/>
        </authorList>
    </citation>
    <scope>NUCLEOTIDE SEQUENCE [LARGE SCALE GENOMIC DNA]</scope>
    <source>
        <strain evidence="4">ATCC MYA-4612 / CBS 7966</strain>
    </source>
</reference>
<comment type="similarity">
    <text evidence="1">Belongs to the complex I LYR family.</text>
</comment>
<accession>A8PTU0</accession>
<dbReference type="GO" id="GO:0016226">
    <property type="term" value="P:iron-sulfur cluster assembly"/>
    <property type="evidence" value="ECO:0007669"/>
    <property type="project" value="InterPro"/>
</dbReference>
<dbReference type="RefSeq" id="XP_001732703.1">
    <property type="nucleotide sequence ID" value="XM_001732651.1"/>
</dbReference>
<dbReference type="InterPro" id="IPR051522">
    <property type="entry name" value="ISC_assembly_LYR"/>
</dbReference>
<dbReference type="PANTHER" id="PTHR13166:SF7">
    <property type="entry name" value="LYR MOTIF-CONTAINING PROTEIN 4"/>
    <property type="match status" value="1"/>
</dbReference>
<dbReference type="GO" id="GO:1990221">
    <property type="term" value="C:L-cysteine desulfurase complex"/>
    <property type="evidence" value="ECO:0007669"/>
    <property type="project" value="TreeGrafter"/>
</dbReference>
<dbReference type="GeneID" id="5857009"/>
<dbReference type="Proteomes" id="UP000008837">
    <property type="component" value="Unassembled WGS sequence"/>
</dbReference>
<feature type="domain" description="Complex 1 LYR protein" evidence="2">
    <location>
        <begin position="10"/>
        <end position="57"/>
    </location>
</feature>
<dbReference type="OMA" id="RTRNKFR"/>
<dbReference type="PANTHER" id="PTHR13166">
    <property type="entry name" value="PROTEIN C6ORF149"/>
    <property type="match status" value="1"/>
</dbReference>
<gene>
    <name evidence="3" type="ORF">MGL_0478</name>
</gene>
<evidence type="ECO:0000313" key="4">
    <source>
        <dbReference type="Proteomes" id="UP000008837"/>
    </source>
</evidence>
<protein>
    <recommendedName>
        <fullName evidence="2">Complex 1 LYR protein domain-containing protein</fullName>
    </recommendedName>
</protein>
<name>A8PTU0_MALGO</name>
<evidence type="ECO:0000259" key="2">
    <source>
        <dbReference type="Pfam" id="PF05347"/>
    </source>
</evidence>
<sequence length="138" mass="15687">MSVATPTREQILSLYRAHLATARSFASYNFREYFVRRARDQFRAYLYPQMSVAAQNVNASASKLSNVPTANTAIKPVEPMSAEKLAKFYEEACDELKVLQRAVMTNKMYAGERLVVEDEGRKEWIVRSSEELGHETSA</sequence>
<proteinExistence type="inferred from homology"/>